<dbReference type="SUPFAM" id="SSF52540">
    <property type="entry name" value="P-loop containing nucleoside triphosphate hydrolases"/>
    <property type="match status" value="1"/>
</dbReference>
<dbReference type="InterPro" id="IPR041679">
    <property type="entry name" value="DNA2/NAM7-like_C"/>
</dbReference>
<dbReference type="Pfam" id="PF13087">
    <property type="entry name" value="AAA_12"/>
    <property type="match status" value="1"/>
</dbReference>
<evidence type="ECO:0000256" key="2">
    <source>
        <dbReference type="ARBA" id="ARBA00022801"/>
    </source>
</evidence>
<evidence type="ECO:0000256" key="5">
    <source>
        <dbReference type="SAM" id="SignalP"/>
    </source>
</evidence>
<dbReference type="Proteomes" id="UP000813444">
    <property type="component" value="Unassembled WGS sequence"/>
</dbReference>
<dbReference type="AlphaFoldDB" id="A0A8K0SQX9"/>
<dbReference type="CDD" id="cd18808">
    <property type="entry name" value="SF1_C_Upf1"/>
    <property type="match status" value="1"/>
</dbReference>
<keyword evidence="3" id="KW-0347">Helicase</keyword>
<proteinExistence type="predicted"/>
<feature type="chain" id="PRO_5035470209" evidence="5">
    <location>
        <begin position="22"/>
        <end position="336"/>
    </location>
</feature>
<feature type="domain" description="DNA2/NAM7 helicase-like C-terminal" evidence="6">
    <location>
        <begin position="64"/>
        <end position="263"/>
    </location>
</feature>
<dbReference type="OrthoDB" id="4892196at2759"/>
<dbReference type="EMBL" id="JAGPNK010000007">
    <property type="protein sequence ID" value="KAH7318209.1"/>
    <property type="molecule type" value="Genomic_DNA"/>
</dbReference>
<dbReference type="GO" id="GO:0005524">
    <property type="term" value="F:ATP binding"/>
    <property type="evidence" value="ECO:0007669"/>
    <property type="project" value="UniProtKB-KW"/>
</dbReference>
<feature type="signal peptide" evidence="5">
    <location>
        <begin position="1"/>
        <end position="21"/>
    </location>
</feature>
<keyword evidence="5" id="KW-0732">Signal</keyword>
<evidence type="ECO:0000256" key="3">
    <source>
        <dbReference type="ARBA" id="ARBA00022806"/>
    </source>
</evidence>
<protein>
    <submittedName>
        <fullName evidence="7">AAA domain-containing protein</fullName>
    </submittedName>
</protein>
<evidence type="ECO:0000313" key="8">
    <source>
        <dbReference type="Proteomes" id="UP000813444"/>
    </source>
</evidence>
<dbReference type="InterPro" id="IPR027417">
    <property type="entry name" value="P-loop_NTPase"/>
</dbReference>
<keyword evidence="8" id="KW-1185">Reference proteome</keyword>
<dbReference type="GO" id="GO:0016787">
    <property type="term" value="F:hydrolase activity"/>
    <property type="evidence" value="ECO:0007669"/>
    <property type="project" value="UniProtKB-KW"/>
</dbReference>
<name>A0A8K0SQX9_9HYPO</name>
<keyword evidence="2" id="KW-0378">Hydrolase</keyword>
<gene>
    <name evidence="7" type="ORF">B0I35DRAFT_409136</name>
</gene>
<dbReference type="Gene3D" id="3.40.50.300">
    <property type="entry name" value="P-loop containing nucleotide triphosphate hydrolases"/>
    <property type="match status" value="1"/>
</dbReference>
<sequence>MMGRADCLSVWGNCLLPCILAGDDKQLQPTVKAGKIKTLDDHPVNRHEGDATLSPLLFLKASGWPVYRLTVQLRMANGQFDLCHKLVYPDVPIVYGKFSDINLPRHEPGRSLEAYAVRRFPGIKPSPEGKLLPIFIHCDGSFTWRDAESLSKINYGQIETALDLLVDLVVKYPSLDLSSIALISPYKANVASLDRKLKKDPKYTILAGIQEPKTVDSFQGREGDIVMLVMGTTAFSGPGFTRDEYRLNVMLSRQRSGLVIVSDINTIDTGKETGKGKPKGKDKRPVFKIKGEGGKIVFGRGTMLHDLHKGLKDLGRVVTVVIAKDKGRDKENATDN</sequence>
<evidence type="ECO:0000256" key="4">
    <source>
        <dbReference type="ARBA" id="ARBA00022840"/>
    </source>
</evidence>
<comment type="caution">
    <text evidence="7">The sequence shown here is derived from an EMBL/GenBank/DDBJ whole genome shotgun (WGS) entry which is preliminary data.</text>
</comment>
<dbReference type="GO" id="GO:0043139">
    <property type="term" value="F:5'-3' DNA helicase activity"/>
    <property type="evidence" value="ECO:0007669"/>
    <property type="project" value="TreeGrafter"/>
</dbReference>
<keyword evidence="1" id="KW-0547">Nucleotide-binding</keyword>
<reference evidence="7" key="1">
    <citation type="journal article" date="2021" name="Nat. Commun.">
        <title>Genetic determinants of endophytism in the Arabidopsis root mycobiome.</title>
        <authorList>
            <person name="Mesny F."/>
            <person name="Miyauchi S."/>
            <person name="Thiergart T."/>
            <person name="Pickel B."/>
            <person name="Atanasova L."/>
            <person name="Karlsson M."/>
            <person name="Huettel B."/>
            <person name="Barry K.W."/>
            <person name="Haridas S."/>
            <person name="Chen C."/>
            <person name="Bauer D."/>
            <person name="Andreopoulos W."/>
            <person name="Pangilinan J."/>
            <person name="LaButti K."/>
            <person name="Riley R."/>
            <person name="Lipzen A."/>
            <person name="Clum A."/>
            <person name="Drula E."/>
            <person name="Henrissat B."/>
            <person name="Kohler A."/>
            <person name="Grigoriev I.V."/>
            <person name="Martin F.M."/>
            <person name="Hacquard S."/>
        </authorList>
    </citation>
    <scope>NUCLEOTIDE SEQUENCE</scope>
    <source>
        <strain evidence="7">MPI-CAGE-CH-0235</strain>
    </source>
</reference>
<dbReference type="PANTHER" id="PTHR43788:SF8">
    <property type="entry name" value="DNA-BINDING PROTEIN SMUBP-2"/>
    <property type="match status" value="1"/>
</dbReference>
<dbReference type="InterPro" id="IPR050534">
    <property type="entry name" value="Coronavir_polyprotein_1ab"/>
</dbReference>
<keyword evidence="4" id="KW-0067">ATP-binding</keyword>
<evidence type="ECO:0000256" key="1">
    <source>
        <dbReference type="ARBA" id="ARBA00022741"/>
    </source>
</evidence>
<evidence type="ECO:0000313" key="7">
    <source>
        <dbReference type="EMBL" id="KAH7318209.1"/>
    </source>
</evidence>
<evidence type="ECO:0000259" key="6">
    <source>
        <dbReference type="Pfam" id="PF13087"/>
    </source>
</evidence>
<accession>A0A8K0SQX9</accession>
<dbReference type="InterPro" id="IPR047187">
    <property type="entry name" value="SF1_C_Upf1"/>
</dbReference>
<organism evidence="7 8">
    <name type="scientific">Stachybotrys elegans</name>
    <dbReference type="NCBI Taxonomy" id="80388"/>
    <lineage>
        <taxon>Eukaryota</taxon>
        <taxon>Fungi</taxon>
        <taxon>Dikarya</taxon>
        <taxon>Ascomycota</taxon>
        <taxon>Pezizomycotina</taxon>
        <taxon>Sordariomycetes</taxon>
        <taxon>Hypocreomycetidae</taxon>
        <taxon>Hypocreales</taxon>
        <taxon>Stachybotryaceae</taxon>
        <taxon>Stachybotrys</taxon>
    </lineage>
</organism>
<dbReference type="PANTHER" id="PTHR43788">
    <property type="entry name" value="DNA2/NAM7 HELICASE FAMILY MEMBER"/>
    <property type="match status" value="1"/>
</dbReference>